<protein>
    <submittedName>
        <fullName evidence="9">ABC transporter permease</fullName>
    </submittedName>
</protein>
<dbReference type="Pfam" id="PF00528">
    <property type="entry name" value="BPD_transp_1"/>
    <property type="match status" value="1"/>
</dbReference>
<evidence type="ECO:0000256" key="1">
    <source>
        <dbReference type="ARBA" id="ARBA00004651"/>
    </source>
</evidence>
<evidence type="ECO:0000256" key="7">
    <source>
        <dbReference type="RuleBase" id="RU363032"/>
    </source>
</evidence>
<dbReference type="GO" id="GO:0005886">
    <property type="term" value="C:plasma membrane"/>
    <property type="evidence" value="ECO:0007669"/>
    <property type="project" value="UniProtKB-SubCell"/>
</dbReference>
<proteinExistence type="inferred from homology"/>
<evidence type="ECO:0000259" key="8">
    <source>
        <dbReference type="PROSITE" id="PS50928"/>
    </source>
</evidence>
<reference evidence="9 10" key="2">
    <citation type="journal article" date="2016" name="Genome Announc.">
        <title>Genome Sequence of a Gram-Positive Diazotroph, Paenibacillus durus Type Strain ATCC 35681.</title>
        <authorList>
            <person name="Halim M.A."/>
            <person name="Rahman A.Y."/>
            <person name="Sim K.S."/>
            <person name="Yam H.C."/>
            <person name="Rahim A.A."/>
            <person name="Ghazali A.H."/>
            <person name="Najimudin N."/>
        </authorList>
    </citation>
    <scope>NUCLEOTIDE SEQUENCE [LARGE SCALE GENOMIC DNA]</scope>
    <source>
        <strain evidence="9 10">ATCC 35681</strain>
    </source>
</reference>
<dbReference type="InterPro" id="IPR000515">
    <property type="entry name" value="MetI-like"/>
</dbReference>
<evidence type="ECO:0000256" key="3">
    <source>
        <dbReference type="ARBA" id="ARBA00022475"/>
    </source>
</evidence>
<name>A0A0F7CJJ9_PAEDU</name>
<comment type="subcellular location">
    <subcellularLocation>
        <location evidence="1 7">Cell membrane</location>
        <topology evidence="1 7">Multi-pass membrane protein</topology>
    </subcellularLocation>
</comment>
<feature type="transmembrane region" description="Helical" evidence="7">
    <location>
        <begin position="205"/>
        <end position="230"/>
    </location>
</feature>
<dbReference type="RefSeq" id="WP_025694657.1">
    <property type="nucleotide sequence ID" value="NZ_ASQQ01000152.1"/>
</dbReference>
<feature type="transmembrane region" description="Helical" evidence="7">
    <location>
        <begin position="130"/>
        <end position="151"/>
    </location>
</feature>
<evidence type="ECO:0000256" key="6">
    <source>
        <dbReference type="ARBA" id="ARBA00023136"/>
    </source>
</evidence>
<accession>A0A0F7CJJ9</accession>
<organism evidence="9 10">
    <name type="scientific">Paenibacillus durus ATCC 35681</name>
    <dbReference type="NCBI Taxonomy" id="1333534"/>
    <lineage>
        <taxon>Bacteria</taxon>
        <taxon>Bacillati</taxon>
        <taxon>Bacillota</taxon>
        <taxon>Bacilli</taxon>
        <taxon>Bacillales</taxon>
        <taxon>Paenibacillaceae</taxon>
        <taxon>Paenibacillus</taxon>
    </lineage>
</organism>
<dbReference type="CDD" id="cd06261">
    <property type="entry name" value="TM_PBP2"/>
    <property type="match status" value="1"/>
</dbReference>
<dbReference type="GO" id="GO:0055085">
    <property type="term" value="P:transmembrane transport"/>
    <property type="evidence" value="ECO:0007669"/>
    <property type="project" value="InterPro"/>
</dbReference>
<feature type="transmembrane region" description="Helical" evidence="7">
    <location>
        <begin position="267"/>
        <end position="286"/>
    </location>
</feature>
<feature type="transmembrane region" description="Helical" evidence="7">
    <location>
        <begin position="94"/>
        <end position="118"/>
    </location>
</feature>
<feature type="transmembrane region" description="Helical" evidence="7">
    <location>
        <begin position="30"/>
        <end position="50"/>
    </location>
</feature>
<dbReference type="SUPFAM" id="SSF161098">
    <property type="entry name" value="MetI-like"/>
    <property type="match status" value="1"/>
</dbReference>
<evidence type="ECO:0000256" key="2">
    <source>
        <dbReference type="ARBA" id="ARBA00022448"/>
    </source>
</evidence>
<evidence type="ECO:0000313" key="9">
    <source>
        <dbReference type="EMBL" id="AKG36236.1"/>
    </source>
</evidence>
<sequence length="301" mass="33635">MKRRTAGRHRLAAGGIFWSTLRSLDHTQRFLIVLLTLLGVFMLLPIVYVFNHAFKPLQELFLFPPTFFVHQPTLDNFTELFSFSDQSFIPMTRYILNSLIISAVSTIGMVVFGALCAYPLSKHPFPGRKLIFGLILVSLMVSVEAMGIPRYLVVRQLDIMNTYWGHILPILALPLGVFLLKQFMDQMPDELIEAAKIDGASEFRVFTAIVLPVVSPAVATLIILAFQTAWGNTETSQLFMQDEAMKSWPYFVGSLTTNLANNVARQGAAAAAALILFIPNLIIFLISQRKVIQTMAHSGIK</sequence>
<dbReference type="Proteomes" id="UP000034189">
    <property type="component" value="Chromosome"/>
</dbReference>
<dbReference type="PATRIC" id="fig|1333534.5.peg.3998"/>
<dbReference type="InterPro" id="IPR035906">
    <property type="entry name" value="MetI-like_sf"/>
</dbReference>
<dbReference type="PANTHER" id="PTHR43744:SF1">
    <property type="entry name" value="BINDING-PROTEIN-DEPENDENT TRANSPORT SYSTEMS INNER MEMBRANE COMPONENT"/>
    <property type="match status" value="1"/>
</dbReference>
<evidence type="ECO:0000256" key="5">
    <source>
        <dbReference type="ARBA" id="ARBA00022989"/>
    </source>
</evidence>
<dbReference type="AlphaFoldDB" id="A0A0F7CJJ9"/>
<dbReference type="OrthoDB" id="9771544at2"/>
<dbReference type="PROSITE" id="PS50928">
    <property type="entry name" value="ABC_TM1"/>
    <property type="match status" value="1"/>
</dbReference>
<gene>
    <name evidence="9" type="ORF">VK70_18110</name>
</gene>
<comment type="similarity">
    <text evidence="7">Belongs to the binding-protein-dependent transport system permease family.</text>
</comment>
<dbReference type="EMBL" id="CP011114">
    <property type="protein sequence ID" value="AKG36236.1"/>
    <property type="molecule type" value="Genomic_DNA"/>
</dbReference>
<keyword evidence="6 7" id="KW-0472">Membrane</keyword>
<feature type="domain" description="ABC transmembrane type-1" evidence="8">
    <location>
        <begin position="95"/>
        <end position="287"/>
    </location>
</feature>
<dbReference type="PANTHER" id="PTHR43744">
    <property type="entry name" value="ABC TRANSPORTER PERMEASE PROTEIN MG189-RELATED-RELATED"/>
    <property type="match status" value="1"/>
</dbReference>
<dbReference type="HOGENOM" id="CLU_016047_1_1_9"/>
<reference evidence="9 10" key="1">
    <citation type="submission" date="2015-03" db="EMBL/GenBank/DDBJ databases">
        <authorList>
            <person name="Abdul Halim M."/>
        </authorList>
    </citation>
    <scope>NUCLEOTIDE SEQUENCE [LARGE SCALE GENOMIC DNA]</scope>
    <source>
        <strain evidence="9 10">ATCC 35681</strain>
    </source>
</reference>
<feature type="transmembrane region" description="Helical" evidence="7">
    <location>
        <begin position="163"/>
        <end position="184"/>
    </location>
</feature>
<keyword evidence="5 7" id="KW-1133">Transmembrane helix</keyword>
<dbReference type="Gene3D" id="1.10.3720.10">
    <property type="entry name" value="MetI-like"/>
    <property type="match status" value="1"/>
</dbReference>
<evidence type="ECO:0000313" key="10">
    <source>
        <dbReference type="Proteomes" id="UP000034189"/>
    </source>
</evidence>
<keyword evidence="2 7" id="KW-0813">Transport</keyword>
<keyword evidence="4 7" id="KW-0812">Transmembrane</keyword>
<keyword evidence="3" id="KW-1003">Cell membrane</keyword>
<evidence type="ECO:0000256" key="4">
    <source>
        <dbReference type="ARBA" id="ARBA00022692"/>
    </source>
</evidence>